<feature type="compositionally biased region" description="Basic and acidic residues" evidence="1">
    <location>
        <begin position="1"/>
        <end position="14"/>
    </location>
</feature>
<feature type="compositionally biased region" description="Basic and acidic residues" evidence="1">
    <location>
        <begin position="55"/>
        <end position="64"/>
    </location>
</feature>
<evidence type="ECO:0000256" key="1">
    <source>
        <dbReference type="SAM" id="MobiDB-lite"/>
    </source>
</evidence>
<gene>
    <name evidence="2" type="ORF">CPAG_07579</name>
</gene>
<protein>
    <submittedName>
        <fullName evidence="2">Uncharacterized protein</fullName>
    </submittedName>
</protein>
<dbReference type="EMBL" id="DS268113">
    <property type="protein sequence ID" value="KMM71273.1"/>
    <property type="molecule type" value="Genomic_DNA"/>
</dbReference>
<organism evidence="2 3">
    <name type="scientific">Coccidioides posadasii RMSCC 3488</name>
    <dbReference type="NCBI Taxonomy" id="454284"/>
    <lineage>
        <taxon>Eukaryota</taxon>
        <taxon>Fungi</taxon>
        <taxon>Dikarya</taxon>
        <taxon>Ascomycota</taxon>
        <taxon>Pezizomycotina</taxon>
        <taxon>Eurotiomycetes</taxon>
        <taxon>Eurotiomycetidae</taxon>
        <taxon>Onygenales</taxon>
        <taxon>Onygenaceae</taxon>
        <taxon>Coccidioides</taxon>
    </lineage>
</organism>
<reference evidence="3" key="3">
    <citation type="journal article" date="2010" name="Genome Res.">
        <title>Population genomic sequencing of Coccidioides fungi reveals recent hybridization and transposon control.</title>
        <authorList>
            <person name="Neafsey D.E."/>
            <person name="Barker B.M."/>
            <person name="Sharpton T.J."/>
            <person name="Stajich J.E."/>
            <person name="Park D.J."/>
            <person name="Whiston E."/>
            <person name="Hung C.-Y."/>
            <person name="McMahan C."/>
            <person name="White J."/>
            <person name="Sykes S."/>
            <person name="Heiman D."/>
            <person name="Young S."/>
            <person name="Zeng Q."/>
            <person name="Abouelleil A."/>
            <person name="Aftuck L."/>
            <person name="Bessette D."/>
            <person name="Brown A."/>
            <person name="FitzGerald M."/>
            <person name="Lui A."/>
            <person name="Macdonald J.P."/>
            <person name="Priest M."/>
            <person name="Orbach M.J."/>
            <person name="Galgiani J.N."/>
            <person name="Kirkland T.N."/>
            <person name="Cole G.T."/>
            <person name="Birren B.W."/>
            <person name="Henn M.R."/>
            <person name="Taylor J.W."/>
            <person name="Rounsley S.D."/>
        </authorList>
    </citation>
    <scope>NUCLEOTIDE SEQUENCE [LARGE SCALE GENOMIC DNA]</scope>
    <source>
        <strain evidence="3">RMSCC 3488</strain>
    </source>
</reference>
<name>A0A0J6FLP3_COCPO</name>
<feature type="compositionally biased region" description="Basic and acidic residues" evidence="1">
    <location>
        <begin position="73"/>
        <end position="83"/>
    </location>
</feature>
<dbReference type="Proteomes" id="UP000054567">
    <property type="component" value="Unassembled WGS sequence"/>
</dbReference>
<evidence type="ECO:0000313" key="3">
    <source>
        <dbReference type="Proteomes" id="UP000054567"/>
    </source>
</evidence>
<sequence length="196" mass="21891">MDEARGEKIERKTDAPLQQGFSFRSPIIVTASGQNIPTGPDQDALHHSSTQLQAGERRRSKAVDSESPEESSDTERERRRVGKEGYQKSLLLPEYEAIGEMERRMVVMDARGEQGIEWSGLLAGDWPGERQMDGPAANQEEEIDRGRDLGLGRMAFGRNSGTCDSPHLWREAWRGLGGALLGRYLISISIAFQLHR</sequence>
<feature type="region of interest" description="Disordered" evidence="1">
    <location>
        <begin position="1"/>
        <end position="83"/>
    </location>
</feature>
<reference evidence="2 3" key="1">
    <citation type="submission" date="2007-06" db="EMBL/GenBank/DDBJ databases">
        <title>The Genome Sequence of Coccidioides posadasii RMSCC_3488.</title>
        <authorList>
            <consortium name="Coccidioides Genome Resources Consortium"/>
            <consortium name="The Broad Institute Genome Sequencing Platform"/>
            <person name="Henn M.R."/>
            <person name="Sykes S."/>
            <person name="Young S."/>
            <person name="Jaffe D."/>
            <person name="Berlin A."/>
            <person name="Alvarez P."/>
            <person name="Butler J."/>
            <person name="Gnerre S."/>
            <person name="Grabherr M."/>
            <person name="Mauceli E."/>
            <person name="Brockman W."/>
            <person name="Kodira C."/>
            <person name="Alvarado L."/>
            <person name="Zeng Q."/>
            <person name="Crawford M."/>
            <person name="Antoine C."/>
            <person name="Devon K."/>
            <person name="Galgiani J."/>
            <person name="Orsborn K."/>
            <person name="Lewis M.L."/>
            <person name="Nusbaum C."/>
            <person name="Galagan J."/>
            <person name="Birren B."/>
        </authorList>
    </citation>
    <scope>NUCLEOTIDE SEQUENCE [LARGE SCALE GENOMIC DNA]</scope>
    <source>
        <strain evidence="2 3">RMSCC 3488</strain>
    </source>
</reference>
<accession>A0A0J6FLP3</accession>
<evidence type="ECO:0000313" key="2">
    <source>
        <dbReference type="EMBL" id="KMM71273.1"/>
    </source>
</evidence>
<proteinExistence type="predicted"/>
<dbReference type="VEuPathDB" id="FungiDB:CPAG_07579"/>
<reference evidence="3" key="2">
    <citation type="journal article" date="2009" name="Genome Res.">
        <title>Comparative genomic analyses of the human fungal pathogens Coccidioides and their relatives.</title>
        <authorList>
            <person name="Sharpton T.J."/>
            <person name="Stajich J.E."/>
            <person name="Rounsley S.D."/>
            <person name="Gardner M.J."/>
            <person name="Wortman J.R."/>
            <person name="Jordar V.S."/>
            <person name="Maiti R."/>
            <person name="Kodira C.D."/>
            <person name="Neafsey D.E."/>
            <person name="Zeng Q."/>
            <person name="Hung C.-Y."/>
            <person name="McMahan C."/>
            <person name="Muszewska A."/>
            <person name="Grynberg M."/>
            <person name="Mandel M.A."/>
            <person name="Kellner E.M."/>
            <person name="Barker B.M."/>
            <person name="Galgiani J.N."/>
            <person name="Orbach M.J."/>
            <person name="Kirkland T.N."/>
            <person name="Cole G.T."/>
            <person name="Henn M.R."/>
            <person name="Birren B.W."/>
            <person name="Taylor J.W."/>
        </authorList>
    </citation>
    <scope>NUCLEOTIDE SEQUENCE [LARGE SCALE GENOMIC DNA]</scope>
    <source>
        <strain evidence="3">RMSCC 3488</strain>
    </source>
</reference>
<dbReference type="AlphaFoldDB" id="A0A0J6FLP3"/>